<sequence>MEDREVLDASSATIPNTTSPGNIVDMVNSLLLSKNPPSDSQGSTDQESQRQEAGSNKRGASTTRSWLVERYLQQNEREDSWSTENRRQKDNPN</sequence>
<accession>A0AAV9XNP7</accession>
<protein>
    <submittedName>
        <fullName evidence="2">Uncharacterized protein</fullName>
    </submittedName>
</protein>
<comment type="caution">
    <text evidence="2">The sequence shown here is derived from an EMBL/GenBank/DDBJ whole genome shotgun (WGS) entry which is preliminary data.</text>
</comment>
<gene>
    <name evidence="2" type="ORF">TWF694_000315</name>
</gene>
<dbReference type="AlphaFoldDB" id="A0AAV9XNP7"/>
<feature type="compositionally biased region" description="Polar residues" evidence="1">
    <location>
        <begin position="30"/>
        <end position="65"/>
    </location>
</feature>
<name>A0AAV9XNP7_9PEZI</name>
<evidence type="ECO:0000313" key="2">
    <source>
        <dbReference type="EMBL" id="KAK6543571.1"/>
    </source>
</evidence>
<dbReference type="Proteomes" id="UP001365542">
    <property type="component" value="Unassembled WGS sequence"/>
</dbReference>
<feature type="compositionally biased region" description="Polar residues" evidence="1">
    <location>
        <begin position="10"/>
        <end position="21"/>
    </location>
</feature>
<dbReference type="EMBL" id="JAVHJO010000001">
    <property type="protein sequence ID" value="KAK6543571.1"/>
    <property type="molecule type" value="Genomic_DNA"/>
</dbReference>
<keyword evidence="3" id="KW-1185">Reference proteome</keyword>
<proteinExistence type="predicted"/>
<evidence type="ECO:0000256" key="1">
    <source>
        <dbReference type="SAM" id="MobiDB-lite"/>
    </source>
</evidence>
<organism evidence="2 3">
    <name type="scientific">Orbilia ellipsospora</name>
    <dbReference type="NCBI Taxonomy" id="2528407"/>
    <lineage>
        <taxon>Eukaryota</taxon>
        <taxon>Fungi</taxon>
        <taxon>Dikarya</taxon>
        <taxon>Ascomycota</taxon>
        <taxon>Pezizomycotina</taxon>
        <taxon>Orbiliomycetes</taxon>
        <taxon>Orbiliales</taxon>
        <taxon>Orbiliaceae</taxon>
        <taxon>Orbilia</taxon>
    </lineage>
</organism>
<evidence type="ECO:0000313" key="3">
    <source>
        <dbReference type="Proteomes" id="UP001365542"/>
    </source>
</evidence>
<reference evidence="2 3" key="1">
    <citation type="submission" date="2019-10" db="EMBL/GenBank/DDBJ databases">
        <authorList>
            <person name="Palmer J.M."/>
        </authorList>
    </citation>
    <scope>NUCLEOTIDE SEQUENCE [LARGE SCALE GENOMIC DNA]</scope>
    <source>
        <strain evidence="2 3">TWF694</strain>
    </source>
</reference>
<feature type="region of interest" description="Disordered" evidence="1">
    <location>
        <begin position="1"/>
        <end position="93"/>
    </location>
</feature>
<feature type="compositionally biased region" description="Basic and acidic residues" evidence="1">
    <location>
        <begin position="75"/>
        <end position="93"/>
    </location>
</feature>